<accession>A0A446BLN4</accession>
<protein>
    <submittedName>
        <fullName evidence="2">21b1ba2b-6003-45e6-b919-e79d6068527c</fullName>
    </submittedName>
</protein>
<evidence type="ECO:0000256" key="1">
    <source>
        <dbReference type="SAM" id="MobiDB-lite"/>
    </source>
</evidence>
<name>A0A446BLN4_9PEZI</name>
<proteinExistence type="predicted"/>
<dbReference type="Proteomes" id="UP000289323">
    <property type="component" value="Unassembled WGS sequence"/>
</dbReference>
<gene>
    <name evidence="2" type="ORF">TT172_LOCUS5818</name>
</gene>
<dbReference type="AlphaFoldDB" id="A0A446BLN4"/>
<evidence type="ECO:0000313" key="2">
    <source>
        <dbReference type="EMBL" id="SPQ23399.1"/>
    </source>
</evidence>
<organism evidence="2 3">
    <name type="scientific">Thermothielavioides terrestris</name>
    <dbReference type="NCBI Taxonomy" id="2587410"/>
    <lineage>
        <taxon>Eukaryota</taxon>
        <taxon>Fungi</taxon>
        <taxon>Dikarya</taxon>
        <taxon>Ascomycota</taxon>
        <taxon>Pezizomycotina</taxon>
        <taxon>Sordariomycetes</taxon>
        <taxon>Sordariomycetidae</taxon>
        <taxon>Sordariales</taxon>
        <taxon>Chaetomiaceae</taxon>
        <taxon>Thermothielavioides</taxon>
    </lineage>
</organism>
<reference evidence="2 3" key="1">
    <citation type="submission" date="2018-04" db="EMBL/GenBank/DDBJ databases">
        <authorList>
            <person name="Huttner S."/>
            <person name="Dainat J."/>
        </authorList>
    </citation>
    <scope>NUCLEOTIDE SEQUENCE [LARGE SCALE GENOMIC DNA]</scope>
</reference>
<dbReference type="EMBL" id="OUUZ01000010">
    <property type="protein sequence ID" value="SPQ23399.1"/>
    <property type="molecule type" value="Genomic_DNA"/>
</dbReference>
<feature type="region of interest" description="Disordered" evidence="1">
    <location>
        <begin position="1"/>
        <end position="26"/>
    </location>
</feature>
<evidence type="ECO:0000313" key="3">
    <source>
        <dbReference type="Proteomes" id="UP000289323"/>
    </source>
</evidence>
<sequence length="62" mass="6935">MHGSRHAVAILRQPHSHPRVQHDGRANSHDGLLAREFSIPFDLGLNFTDLQPHSNVVISLYA</sequence>